<keyword evidence="2" id="KW-0479">Metal-binding</keyword>
<reference evidence="9" key="1">
    <citation type="journal article" date="2020" name="Stud. Mycol.">
        <title>101 Dothideomycetes genomes: A test case for predicting lifestyles and emergence of pathogens.</title>
        <authorList>
            <person name="Haridas S."/>
            <person name="Albert R."/>
            <person name="Binder M."/>
            <person name="Bloem J."/>
            <person name="LaButti K."/>
            <person name="Salamov A."/>
            <person name="Andreopoulos B."/>
            <person name="Baker S."/>
            <person name="Barry K."/>
            <person name="Bills G."/>
            <person name="Bluhm B."/>
            <person name="Cannon C."/>
            <person name="Castanera R."/>
            <person name="Culley D."/>
            <person name="Daum C."/>
            <person name="Ezra D."/>
            <person name="Gonzalez J."/>
            <person name="Henrissat B."/>
            <person name="Kuo A."/>
            <person name="Liang C."/>
            <person name="Lipzen A."/>
            <person name="Lutzoni F."/>
            <person name="Magnuson J."/>
            <person name="Mondo S."/>
            <person name="Nolan M."/>
            <person name="Ohm R."/>
            <person name="Pangilinan J."/>
            <person name="Park H.-J."/>
            <person name="Ramirez L."/>
            <person name="Alfaro M."/>
            <person name="Sun H."/>
            <person name="Tritt A."/>
            <person name="Yoshinaga Y."/>
            <person name="Zwiers L.-H."/>
            <person name="Turgeon B."/>
            <person name="Goodwin S."/>
            <person name="Spatafora J."/>
            <person name="Crous P."/>
            <person name="Grigoriev I."/>
        </authorList>
    </citation>
    <scope>NUCLEOTIDE SEQUENCE [LARGE SCALE GENOMIC DNA]</scope>
    <source>
        <strain evidence="9">CECT 20119</strain>
    </source>
</reference>
<feature type="region of interest" description="Disordered" evidence="7">
    <location>
        <begin position="1286"/>
        <end position="1307"/>
    </location>
</feature>
<evidence type="ECO:0000256" key="1">
    <source>
        <dbReference type="ARBA" id="ARBA00022574"/>
    </source>
</evidence>
<dbReference type="GO" id="GO:0061700">
    <property type="term" value="C:GATOR2 complex"/>
    <property type="evidence" value="ECO:0007669"/>
    <property type="project" value="TreeGrafter"/>
</dbReference>
<feature type="compositionally biased region" description="Low complexity" evidence="7">
    <location>
        <begin position="795"/>
        <end position="808"/>
    </location>
</feature>
<dbReference type="GO" id="GO:0008270">
    <property type="term" value="F:zinc ion binding"/>
    <property type="evidence" value="ECO:0007669"/>
    <property type="project" value="UniProtKB-KW"/>
</dbReference>
<proteinExistence type="predicted"/>
<feature type="compositionally biased region" description="Acidic residues" evidence="7">
    <location>
        <begin position="702"/>
        <end position="712"/>
    </location>
</feature>
<dbReference type="InterPro" id="IPR015943">
    <property type="entry name" value="WD40/YVTN_repeat-like_dom_sf"/>
</dbReference>
<dbReference type="SUPFAM" id="SSF50978">
    <property type="entry name" value="WD40 repeat-like"/>
    <property type="match status" value="1"/>
</dbReference>
<dbReference type="OrthoDB" id="60955at2759"/>
<evidence type="ECO:0000256" key="5">
    <source>
        <dbReference type="ARBA" id="ARBA00022833"/>
    </source>
</evidence>
<sequence>MASQHPRRVSTAPLPGFEAVPPAPPLPPQQQQRYSQAKSAISRVFGIGGRQVQIDDRIPDRILPRHTTLSSSNATTVHRTGLPINSLSINESGTHALIGGNGVLKTLRVDGDSCVEDANIRSAIGTYNASLPDGGTVISRESSEIHDVAWAKGTTGNVIAAVSNNGLIHLYDLNRLGVEVARLVDHKRQVHRVTFNPHAGHYMLSAGHDGIVKMWDIRDCQRSISSFTSQQSTPHSKDPIRDVKWSPTNGTEFAVGTHEGWIQKWDTLMMRTAKVKMAAHSGSCSTIDWHPDGKHLMSAGDDKFVRIWNLPAPSDERLTYKVKTPFPIRNARWRPAFQSVLHGDSGVRQCTQFVTSYNEINPVLHVWDLRRPLMPFRELFTSQTSATDLLWHSQDLLWTVGREGTFTQSDVSFAKKTIDHRNVQAFGLSPQGDINLVTQTRRPKSEIPRMSPQIDRPRRVQTDITANSTMPSTMARSAGDDTLDDNFLSVVLKISRRKSAPANESRSLTETPPSGEMLRGRVLPLDSKTERFRAARPTQGAVRGSVPGSMNATLFTYFAQKYKLRPYMHPPTLEAFMNIQDIFEQNAGYAKLASMYRLSQSWRIVGQLVSMDLRKRAELNRRQRQKRGLQIQSQTADRAELASLIQIMLRHHAVRPSNPPTPLALPVQKKDAIATLQKESTSAMPTPRARPSGTRINGNESFDQDSLPDIDSDNLVQLPPRVIEPTLQSSPSTFDDISMDGIDSSSDERAKKEHLANWKPRIRKPYELDHQAGPALRTPPPLVKHDSDESFGVFPPLSSSRAASLPDSMASSQSQLMANVSDNLREMKNDPRYDPKSSSLENFVQRFSAEEGQSSPEAERQNESQLPRIDTTAASGPDDFTNVPITVPERPKSRAEVSKDIQTLARNNQESFASDTDLNPNSQQSPEELLKFSKIDLKHDLPKSDAGLDVRDHDRRISSQASATVVGFDIEPVEKKLAEQEHAVYDELTVDDFLTQPTIDQNASPELFPLITMLNQLVAYHTTSLADAQSLSALLLLVMPLLPETSSLPKDVIEACLTHYIEHFSDLQIPETSISTFLSASTSHLLLAGLNPLMVESVMTAYHDQLRSLSLPINAALLRRLAYPTFPALYETALKENQVIFRCSSCRKPLLGQSPLRNKCGSCHARPPQCPVCWLPESPYDLHRGKKKRKSKPPGDSALERNPTLLDPQDASRINSVYSHNSTSRPSSGHGHHNRPHPQPPSTDPQTTTWTHPPSLFTSCLNCNHAAHAACLSVWHGLDAHAPTSSPALFPGGPRGPRSRTESSSGGVCPVEGCGCACIADPETRFGEVKYGIGAGGLLTPTLSGSVGRERRAVVEDEVRVGESRAVAGVRRKMGVQGRGGGVGGGSGSAGSGGLGVRGMEGLR</sequence>
<dbReference type="InterPro" id="IPR019775">
    <property type="entry name" value="WD40_repeat_CS"/>
</dbReference>
<dbReference type="Pfam" id="PF00400">
    <property type="entry name" value="WD40"/>
    <property type="match status" value="2"/>
</dbReference>
<evidence type="ECO:0000256" key="2">
    <source>
        <dbReference type="ARBA" id="ARBA00022723"/>
    </source>
</evidence>
<accession>A0A6A6GGS4</accession>
<keyword evidence="9" id="KW-1185">Reference proteome</keyword>
<evidence type="ECO:0000313" key="8">
    <source>
        <dbReference type="EMBL" id="KAF2224871.1"/>
    </source>
</evidence>
<feature type="region of interest" description="Disordered" evidence="7">
    <location>
        <begin position="1183"/>
        <end position="1250"/>
    </location>
</feature>
<dbReference type="GO" id="GO:0016239">
    <property type="term" value="P:positive regulation of macroautophagy"/>
    <property type="evidence" value="ECO:0007669"/>
    <property type="project" value="TreeGrafter"/>
</dbReference>
<feature type="compositionally biased region" description="Low complexity" evidence="7">
    <location>
        <begin position="735"/>
        <end position="744"/>
    </location>
</feature>
<evidence type="ECO:0000313" key="9">
    <source>
        <dbReference type="Proteomes" id="UP000799538"/>
    </source>
</evidence>
<evidence type="ECO:0000256" key="7">
    <source>
        <dbReference type="SAM" id="MobiDB-lite"/>
    </source>
</evidence>
<gene>
    <name evidence="8" type="ORF">BDZ85DRAFT_317503</name>
</gene>
<dbReference type="PROSITE" id="PS50294">
    <property type="entry name" value="WD_REPEATS_REGION"/>
    <property type="match status" value="2"/>
</dbReference>
<keyword evidence="5" id="KW-0862">Zinc</keyword>
<dbReference type="Proteomes" id="UP000799538">
    <property type="component" value="Unassembled WGS sequence"/>
</dbReference>
<organism evidence="8 9">
    <name type="scientific">Elsinoe ampelina</name>
    <dbReference type="NCBI Taxonomy" id="302913"/>
    <lineage>
        <taxon>Eukaryota</taxon>
        <taxon>Fungi</taxon>
        <taxon>Dikarya</taxon>
        <taxon>Ascomycota</taxon>
        <taxon>Pezizomycotina</taxon>
        <taxon>Dothideomycetes</taxon>
        <taxon>Dothideomycetidae</taxon>
        <taxon>Myriangiales</taxon>
        <taxon>Elsinoaceae</taxon>
        <taxon>Elsinoe</taxon>
    </lineage>
</organism>
<feature type="compositionally biased region" description="Basic and acidic residues" evidence="7">
    <location>
        <begin position="746"/>
        <end position="756"/>
    </location>
</feature>
<name>A0A6A6GGS4_9PEZI</name>
<dbReference type="PROSITE" id="PS50082">
    <property type="entry name" value="WD_REPEATS_2"/>
    <property type="match status" value="2"/>
</dbReference>
<feature type="region of interest" description="Disordered" evidence="7">
    <location>
        <begin position="848"/>
        <end position="898"/>
    </location>
</feature>
<dbReference type="SMART" id="SM00320">
    <property type="entry name" value="WD40"/>
    <property type="match status" value="4"/>
</dbReference>
<dbReference type="InterPro" id="IPR001680">
    <property type="entry name" value="WD40_rpt"/>
</dbReference>
<feature type="compositionally biased region" description="Polar residues" evidence="7">
    <location>
        <begin position="1212"/>
        <end position="1227"/>
    </location>
</feature>
<dbReference type="GO" id="GO:0005829">
    <property type="term" value="C:cytosol"/>
    <property type="evidence" value="ECO:0007669"/>
    <property type="project" value="TreeGrafter"/>
</dbReference>
<dbReference type="InterPro" id="IPR037590">
    <property type="entry name" value="WDR24"/>
</dbReference>
<keyword evidence="1 6" id="KW-0853">WD repeat</keyword>
<dbReference type="GO" id="GO:1904263">
    <property type="term" value="P:positive regulation of TORC1 signaling"/>
    <property type="evidence" value="ECO:0007669"/>
    <property type="project" value="TreeGrafter"/>
</dbReference>
<feature type="compositionally biased region" description="Basic and acidic residues" evidence="7">
    <location>
        <begin position="889"/>
        <end position="898"/>
    </location>
</feature>
<dbReference type="PANTHER" id="PTHR46200:SF1">
    <property type="entry name" value="GATOR COMPLEX PROTEIN WDR24"/>
    <property type="match status" value="1"/>
</dbReference>
<dbReference type="PROSITE" id="PS00678">
    <property type="entry name" value="WD_REPEATS_1"/>
    <property type="match status" value="2"/>
</dbReference>
<evidence type="ECO:0000256" key="6">
    <source>
        <dbReference type="PROSITE-ProRule" id="PRU00221"/>
    </source>
</evidence>
<feature type="region of interest" description="Disordered" evidence="7">
    <location>
        <begin position="1"/>
        <end position="39"/>
    </location>
</feature>
<evidence type="ECO:0000256" key="3">
    <source>
        <dbReference type="ARBA" id="ARBA00022737"/>
    </source>
</evidence>
<feature type="repeat" description="WD" evidence="6">
    <location>
        <begin position="277"/>
        <end position="310"/>
    </location>
</feature>
<feature type="region of interest" description="Disordered" evidence="7">
    <location>
        <begin position="1378"/>
        <end position="1404"/>
    </location>
</feature>
<keyword evidence="4" id="KW-0863">Zinc-finger</keyword>
<dbReference type="Gene3D" id="2.130.10.10">
    <property type="entry name" value="YVTN repeat-like/Quinoprotein amine dehydrogenase"/>
    <property type="match status" value="2"/>
</dbReference>
<dbReference type="EMBL" id="ML992504">
    <property type="protein sequence ID" value="KAF2224871.1"/>
    <property type="molecule type" value="Genomic_DNA"/>
</dbReference>
<evidence type="ECO:0000256" key="4">
    <source>
        <dbReference type="ARBA" id="ARBA00022771"/>
    </source>
</evidence>
<protein>
    <submittedName>
        <fullName evidence="8">Uncharacterized protein</fullName>
    </submittedName>
</protein>
<dbReference type="GO" id="GO:0005774">
    <property type="term" value="C:vacuolar membrane"/>
    <property type="evidence" value="ECO:0007669"/>
    <property type="project" value="TreeGrafter"/>
</dbReference>
<feature type="region of interest" description="Disordered" evidence="7">
    <location>
        <begin position="677"/>
        <end position="814"/>
    </location>
</feature>
<dbReference type="PANTHER" id="PTHR46200">
    <property type="entry name" value="GATOR COMPLEX PROTEIN WDR24"/>
    <property type="match status" value="1"/>
</dbReference>
<keyword evidence="3" id="KW-0677">Repeat</keyword>
<dbReference type="InterPro" id="IPR036322">
    <property type="entry name" value="WD40_repeat_dom_sf"/>
</dbReference>
<feature type="repeat" description="WD" evidence="6">
    <location>
        <begin position="183"/>
        <end position="225"/>
    </location>
</feature>